<dbReference type="Pfam" id="PF00127">
    <property type="entry name" value="Copper-bind"/>
    <property type="match status" value="1"/>
</dbReference>
<evidence type="ECO:0000256" key="2">
    <source>
        <dbReference type="ARBA" id="ARBA00023008"/>
    </source>
</evidence>
<dbReference type="Proteomes" id="UP000054279">
    <property type="component" value="Unassembled WGS sequence"/>
</dbReference>
<dbReference type="AlphaFoldDB" id="A0A0C9U6U2"/>
<evidence type="ECO:0000259" key="5">
    <source>
        <dbReference type="Pfam" id="PF00127"/>
    </source>
</evidence>
<feature type="region of interest" description="Disordered" evidence="3">
    <location>
        <begin position="153"/>
        <end position="196"/>
    </location>
</feature>
<dbReference type="GO" id="GO:0009055">
    <property type="term" value="F:electron transfer activity"/>
    <property type="evidence" value="ECO:0007669"/>
    <property type="project" value="InterPro"/>
</dbReference>
<dbReference type="PANTHER" id="PTHR34883">
    <property type="entry name" value="SERINE-RICH PROTEIN, PUTATIVE-RELATED-RELATED"/>
    <property type="match status" value="1"/>
</dbReference>
<feature type="chain" id="PRO_5002220893" description="Blue (type 1) copper domain-containing protein" evidence="4">
    <location>
        <begin position="18"/>
        <end position="219"/>
    </location>
</feature>
<evidence type="ECO:0000313" key="6">
    <source>
        <dbReference type="EMBL" id="KIJ38733.1"/>
    </source>
</evidence>
<dbReference type="SUPFAM" id="SSF49503">
    <property type="entry name" value="Cupredoxins"/>
    <property type="match status" value="1"/>
</dbReference>
<dbReference type="InterPro" id="IPR000923">
    <property type="entry name" value="BlueCu_1"/>
</dbReference>
<dbReference type="Gene3D" id="2.60.40.420">
    <property type="entry name" value="Cupredoxins - blue copper proteins"/>
    <property type="match status" value="1"/>
</dbReference>
<keyword evidence="2" id="KW-0186">Copper</keyword>
<evidence type="ECO:0000313" key="7">
    <source>
        <dbReference type="Proteomes" id="UP000054279"/>
    </source>
</evidence>
<dbReference type="HOGENOM" id="CLU_053381_1_2_1"/>
<proteinExistence type="predicted"/>
<feature type="compositionally biased region" description="Polar residues" evidence="3">
    <location>
        <begin position="153"/>
        <end position="163"/>
    </location>
</feature>
<sequence length="219" mass="21943">MFSKIFAVLAVASTALAANVEIQVGNGGFIYTPNNVTAKKGDIVTFVFSGVPGDHTVSQAAFGSPCEQLPNGFDSDFVSVPAGFSGTKPTWNLTIEDDTKPIWFYCKQTQPSAHCLAGMVGAINAPTTGNNTIEKFQAAAMALKSLPAQSAGSLNGTGASATSKPGPLPNGASTSSTSGAASPSQTSPSNGTNTKNGAETVVAGSLWAIVAAALGVALA</sequence>
<keyword evidence="7" id="KW-1185">Reference proteome</keyword>
<dbReference type="EMBL" id="KN837158">
    <property type="protein sequence ID" value="KIJ38733.1"/>
    <property type="molecule type" value="Genomic_DNA"/>
</dbReference>
<feature type="signal peptide" evidence="4">
    <location>
        <begin position="1"/>
        <end position="17"/>
    </location>
</feature>
<name>A0A0C9U6U2_SPHS4</name>
<evidence type="ECO:0000256" key="4">
    <source>
        <dbReference type="SAM" id="SignalP"/>
    </source>
</evidence>
<dbReference type="PANTHER" id="PTHR34883:SF15">
    <property type="entry name" value="EXTRACELLULAR SERINE-RICH PROTEIN"/>
    <property type="match status" value="1"/>
</dbReference>
<organism evidence="6 7">
    <name type="scientific">Sphaerobolus stellatus (strain SS14)</name>
    <dbReference type="NCBI Taxonomy" id="990650"/>
    <lineage>
        <taxon>Eukaryota</taxon>
        <taxon>Fungi</taxon>
        <taxon>Dikarya</taxon>
        <taxon>Basidiomycota</taxon>
        <taxon>Agaricomycotina</taxon>
        <taxon>Agaricomycetes</taxon>
        <taxon>Phallomycetidae</taxon>
        <taxon>Geastrales</taxon>
        <taxon>Sphaerobolaceae</taxon>
        <taxon>Sphaerobolus</taxon>
    </lineage>
</organism>
<keyword evidence="1" id="KW-0479">Metal-binding</keyword>
<evidence type="ECO:0000256" key="3">
    <source>
        <dbReference type="SAM" id="MobiDB-lite"/>
    </source>
</evidence>
<dbReference type="InterPro" id="IPR008972">
    <property type="entry name" value="Cupredoxin"/>
</dbReference>
<protein>
    <recommendedName>
        <fullName evidence="5">Blue (type 1) copper domain-containing protein</fullName>
    </recommendedName>
</protein>
<dbReference type="GO" id="GO:0005507">
    <property type="term" value="F:copper ion binding"/>
    <property type="evidence" value="ECO:0007669"/>
    <property type="project" value="InterPro"/>
</dbReference>
<dbReference type="InterPro" id="IPR052953">
    <property type="entry name" value="Ser-rich/MCO-related"/>
</dbReference>
<reference evidence="6 7" key="1">
    <citation type="submission" date="2014-06" db="EMBL/GenBank/DDBJ databases">
        <title>Evolutionary Origins and Diversification of the Mycorrhizal Mutualists.</title>
        <authorList>
            <consortium name="DOE Joint Genome Institute"/>
            <consortium name="Mycorrhizal Genomics Consortium"/>
            <person name="Kohler A."/>
            <person name="Kuo A."/>
            <person name="Nagy L.G."/>
            <person name="Floudas D."/>
            <person name="Copeland A."/>
            <person name="Barry K.W."/>
            <person name="Cichocki N."/>
            <person name="Veneault-Fourrey C."/>
            <person name="LaButti K."/>
            <person name="Lindquist E.A."/>
            <person name="Lipzen A."/>
            <person name="Lundell T."/>
            <person name="Morin E."/>
            <person name="Murat C."/>
            <person name="Riley R."/>
            <person name="Ohm R."/>
            <person name="Sun H."/>
            <person name="Tunlid A."/>
            <person name="Henrissat B."/>
            <person name="Grigoriev I.V."/>
            <person name="Hibbett D.S."/>
            <person name="Martin F."/>
        </authorList>
    </citation>
    <scope>NUCLEOTIDE SEQUENCE [LARGE SCALE GENOMIC DNA]</scope>
    <source>
        <strain evidence="6 7">SS14</strain>
    </source>
</reference>
<dbReference type="OrthoDB" id="2331100at2759"/>
<evidence type="ECO:0000256" key="1">
    <source>
        <dbReference type="ARBA" id="ARBA00022723"/>
    </source>
</evidence>
<accession>A0A0C9U6U2</accession>
<dbReference type="CDD" id="cd00920">
    <property type="entry name" value="Cupredoxin"/>
    <property type="match status" value="1"/>
</dbReference>
<keyword evidence="4" id="KW-0732">Signal</keyword>
<feature type="compositionally biased region" description="Low complexity" evidence="3">
    <location>
        <begin position="171"/>
        <end position="189"/>
    </location>
</feature>
<gene>
    <name evidence="6" type="ORF">M422DRAFT_176279</name>
</gene>
<feature type="domain" description="Blue (type 1) copper" evidence="5">
    <location>
        <begin position="19"/>
        <end position="123"/>
    </location>
</feature>